<sequence>MKEPETTAQPSITPEEEQEPGEVEEQEPEEVEEQAKTGEDEPGGEVTKEGDEAATEPKSNEMKVLIAIDGENIMVGVKTPDTDPVFTKVEGDLASALQQVPQLIEDAKAKWATSPRYPEANLPKPPAPAPAAPARRISAAAPPKPNQPTFF</sequence>
<feature type="compositionally biased region" description="Pro residues" evidence="1">
    <location>
        <begin position="142"/>
        <end position="151"/>
    </location>
</feature>
<name>A0A6M3M007_9ZZZZ</name>
<reference evidence="2" key="1">
    <citation type="submission" date="2020-03" db="EMBL/GenBank/DDBJ databases">
        <title>The deep terrestrial virosphere.</title>
        <authorList>
            <person name="Holmfeldt K."/>
            <person name="Nilsson E."/>
            <person name="Simone D."/>
            <person name="Lopez-Fernandez M."/>
            <person name="Wu X."/>
            <person name="de Brujin I."/>
            <person name="Lundin D."/>
            <person name="Andersson A."/>
            <person name="Bertilsson S."/>
            <person name="Dopson M."/>
        </authorList>
    </citation>
    <scope>NUCLEOTIDE SEQUENCE</scope>
    <source>
        <strain evidence="2">MM171A00439</strain>
        <strain evidence="3">MM171B00856</strain>
    </source>
</reference>
<gene>
    <name evidence="2" type="ORF">MM171A00439_0016</name>
    <name evidence="3" type="ORF">MM171B00856_0020</name>
</gene>
<dbReference type="EMBL" id="MT143694">
    <property type="protein sequence ID" value="QJB00464.1"/>
    <property type="molecule type" value="Genomic_DNA"/>
</dbReference>
<accession>A0A6M3M007</accession>
<evidence type="ECO:0000313" key="3">
    <source>
        <dbReference type="EMBL" id="QJB03207.1"/>
    </source>
</evidence>
<dbReference type="EMBL" id="MT143830">
    <property type="protein sequence ID" value="QJB03207.1"/>
    <property type="molecule type" value="Genomic_DNA"/>
</dbReference>
<feature type="region of interest" description="Disordered" evidence="1">
    <location>
        <begin position="114"/>
        <end position="151"/>
    </location>
</feature>
<organism evidence="2">
    <name type="scientific">viral metagenome</name>
    <dbReference type="NCBI Taxonomy" id="1070528"/>
    <lineage>
        <taxon>unclassified sequences</taxon>
        <taxon>metagenomes</taxon>
        <taxon>organismal metagenomes</taxon>
    </lineage>
</organism>
<feature type="compositionally biased region" description="Acidic residues" evidence="1">
    <location>
        <begin position="14"/>
        <end position="32"/>
    </location>
</feature>
<protein>
    <submittedName>
        <fullName evidence="2">Putative von Willebrand domain containing protein</fullName>
    </submittedName>
</protein>
<evidence type="ECO:0000313" key="2">
    <source>
        <dbReference type="EMBL" id="QJB00464.1"/>
    </source>
</evidence>
<dbReference type="AlphaFoldDB" id="A0A6M3M007"/>
<proteinExistence type="predicted"/>
<feature type="compositionally biased region" description="Polar residues" evidence="1">
    <location>
        <begin position="1"/>
        <end position="12"/>
    </location>
</feature>
<feature type="region of interest" description="Disordered" evidence="1">
    <location>
        <begin position="1"/>
        <end position="62"/>
    </location>
</feature>
<feature type="compositionally biased region" description="Low complexity" evidence="1">
    <location>
        <begin position="132"/>
        <end position="141"/>
    </location>
</feature>
<evidence type="ECO:0000256" key="1">
    <source>
        <dbReference type="SAM" id="MobiDB-lite"/>
    </source>
</evidence>